<name>A0A327QS56_9FLAO</name>
<organism evidence="2 3">
    <name type="scientific">Arenibacter echinorum</name>
    <dbReference type="NCBI Taxonomy" id="440515"/>
    <lineage>
        <taxon>Bacteria</taxon>
        <taxon>Pseudomonadati</taxon>
        <taxon>Bacteroidota</taxon>
        <taxon>Flavobacteriia</taxon>
        <taxon>Flavobacteriales</taxon>
        <taxon>Flavobacteriaceae</taxon>
        <taxon>Arenibacter</taxon>
    </lineage>
</organism>
<feature type="coiled-coil region" evidence="1">
    <location>
        <begin position="18"/>
        <end position="45"/>
    </location>
</feature>
<keyword evidence="1" id="KW-0175">Coiled coil</keyword>
<accession>A0A327QS56</accession>
<comment type="caution">
    <text evidence="2">The sequence shown here is derived from an EMBL/GenBank/DDBJ whole genome shotgun (WGS) entry which is preliminary data.</text>
</comment>
<gene>
    <name evidence="2" type="ORF">LV92_04390</name>
</gene>
<evidence type="ECO:0000313" key="3">
    <source>
        <dbReference type="Proteomes" id="UP000249696"/>
    </source>
</evidence>
<evidence type="ECO:0000256" key="1">
    <source>
        <dbReference type="SAM" id="Coils"/>
    </source>
</evidence>
<keyword evidence="3" id="KW-1185">Reference proteome</keyword>
<dbReference type="AlphaFoldDB" id="A0A327QS56"/>
<proteinExistence type="predicted"/>
<reference evidence="2 3" key="1">
    <citation type="submission" date="2018-06" db="EMBL/GenBank/DDBJ databases">
        <title>Genomic Encyclopedia of Archaeal and Bacterial Type Strains, Phase II (KMG-II): from individual species to whole genera.</title>
        <authorList>
            <person name="Goeker M."/>
        </authorList>
    </citation>
    <scope>NUCLEOTIDE SEQUENCE [LARGE SCALE GENOMIC DNA]</scope>
    <source>
        <strain evidence="2 3">DSM 23522</strain>
    </source>
</reference>
<dbReference type="RefSeq" id="WP_245946457.1">
    <property type="nucleotide sequence ID" value="NZ_QLLN01000019.1"/>
</dbReference>
<dbReference type="EMBL" id="QLLN01000019">
    <property type="protein sequence ID" value="RAJ04617.1"/>
    <property type="molecule type" value="Genomic_DNA"/>
</dbReference>
<protein>
    <submittedName>
        <fullName evidence="2">Uncharacterized protein</fullName>
    </submittedName>
</protein>
<evidence type="ECO:0000313" key="2">
    <source>
        <dbReference type="EMBL" id="RAJ04617.1"/>
    </source>
</evidence>
<dbReference type="Proteomes" id="UP000249696">
    <property type="component" value="Unassembled WGS sequence"/>
</dbReference>
<sequence>MKTMKTEVLNHEDLHFEHQQWNSELAFWKDELKSFKNRLEELINRWSSKEVLTQLEHFQNEFILHGKVIDELQETTEKHELRIAEQTKTGHEAMDITLSKKHVEFREKMETQRQIYTDLKKEFFRFLTKYM</sequence>